<name>A0A183U7Q0_TOXCA</name>
<feature type="compositionally biased region" description="Basic and acidic residues" evidence="1">
    <location>
        <begin position="45"/>
        <end position="99"/>
    </location>
</feature>
<evidence type="ECO:0000313" key="3">
    <source>
        <dbReference type="Proteomes" id="UP000050794"/>
    </source>
</evidence>
<accession>A0A183U7Q0</accession>
<proteinExistence type="predicted"/>
<feature type="compositionally biased region" description="Acidic residues" evidence="1">
    <location>
        <begin position="33"/>
        <end position="44"/>
    </location>
</feature>
<evidence type="ECO:0000313" key="4">
    <source>
        <dbReference type="WBParaSite" id="TCNE_0000452001-mRNA-1"/>
    </source>
</evidence>
<dbReference type="Proteomes" id="UP000050794">
    <property type="component" value="Unassembled WGS sequence"/>
</dbReference>
<gene>
    <name evidence="2" type="ORF">TCNE_LOCUS4520</name>
</gene>
<feature type="region of interest" description="Disordered" evidence="1">
    <location>
        <begin position="15"/>
        <end position="99"/>
    </location>
</feature>
<organism evidence="3 4">
    <name type="scientific">Toxocara canis</name>
    <name type="common">Canine roundworm</name>
    <dbReference type="NCBI Taxonomy" id="6265"/>
    <lineage>
        <taxon>Eukaryota</taxon>
        <taxon>Metazoa</taxon>
        <taxon>Ecdysozoa</taxon>
        <taxon>Nematoda</taxon>
        <taxon>Chromadorea</taxon>
        <taxon>Rhabditida</taxon>
        <taxon>Spirurina</taxon>
        <taxon>Ascaridomorpha</taxon>
        <taxon>Ascaridoidea</taxon>
        <taxon>Toxocaridae</taxon>
        <taxon>Toxocara</taxon>
    </lineage>
</organism>
<dbReference type="AlphaFoldDB" id="A0A183U7Q0"/>
<dbReference type="EMBL" id="UYWY01007821">
    <property type="protein sequence ID" value="VDM30532.1"/>
    <property type="molecule type" value="Genomic_DNA"/>
</dbReference>
<evidence type="ECO:0000256" key="1">
    <source>
        <dbReference type="SAM" id="MobiDB-lite"/>
    </source>
</evidence>
<keyword evidence="3" id="KW-1185">Reference proteome</keyword>
<reference evidence="4" key="1">
    <citation type="submission" date="2016-06" db="UniProtKB">
        <authorList>
            <consortium name="WormBaseParasite"/>
        </authorList>
    </citation>
    <scope>IDENTIFICATION</scope>
</reference>
<sequence>MNNCICSVSLVNEIDEELPRTARRRNKKIVLSDSEDERDDSDDEEKMKKSNVDVEREKSTEEGDDGNVAKDEIEKADKVSDNLSGDEKETMSNDDPAHEENFIEVTYLESNTRVLTSGNCFLKHRLKQ</sequence>
<dbReference type="WBParaSite" id="TCNE_0000452001-mRNA-1">
    <property type="protein sequence ID" value="TCNE_0000452001-mRNA-1"/>
    <property type="gene ID" value="TCNE_0000452001"/>
</dbReference>
<reference evidence="2 3" key="2">
    <citation type="submission" date="2018-11" db="EMBL/GenBank/DDBJ databases">
        <authorList>
            <consortium name="Pathogen Informatics"/>
        </authorList>
    </citation>
    <scope>NUCLEOTIDE SEQUENCE [LARGE SCALE GENOMIC DNA]</scope>
</reference>
<evidence type="ECO:0000313" key="2">
    <source>
        <dbReference type="EMBL" id="VDM30532.1"/>
    </source>
</evidence>
<protein>
    <submittedName>
        <fullName evidence="4">Prothymosin alpha-like</fullName>
    </submittedName>
</protein>